<evidence type="ECO:0000313" key="3">
    <source>
        <dbReference type="Proteomes" id="UP001190700"/>
    </source>
</evidence>
<protein>
    <submittedName>
        <fullName evidence="2">Uncharacterized protein</fullName>
    </submittedName>
</protein>
<reference evidence="2 3" key="1">
    <citation type="journal article" date="2015" name="Genome Biol. Evol.">
        <title>Comparative Genomics of a Bacterivorous Green Alga Reveals Evolutionary Causalities and Consequences of Phago-Mixotrophic Mode of Nutrition.</title>
        <authorList>
            <person name="Burns J.A."/>
            <person name="Paasch A."/>
            <person name="Narechania A."/>
            <person name="Kim E."/>
        </authorList>
    </citation>
    <scope>NUCLEOTIDE SEQUENCE [LARGE SCALE GENOMIC DNA]</scope>
    <source>
        <strain evidence="2 3">PLY_AMNH</strain>
    </source>
</reference>
<feature type="region of interest" description="Disordered" evidence="1">
    <location>
        <begin position="111"/>
        <end position="156"/>
    </location>
</feature>
<evidence type="ECO:0000256" key="1">
    <source>
        <dbReference type="SAM" id="MobiDB-lite"/>
    </source>
</evidence>
<organism evidence="2 3">
    <name type="scientific">Cymbomonas tetramitiformis</name>
    <dbReference type="NCBI Taxonomy" id="36881"/>
    <lineage>
        <taxon>Eukaryota</taxon>
        <taxon>Viridiplantae</taxon>
        <taxon>Chlorophyta</taxon>
        <taxon>Pyramimonadophyceae</taxon>
        <taxon>Pyramimonadales</taxon>
        <taxon>Pyramimonadaceae</taxon>
        <taxon>Cymbomonas</taxon>
    </lineage>
</organism>
<dbReference type="Proteomes" id="UP001190700">
    <property type="component" value="Unassembled WGS sequence"/>
</dbReference>
<dbReference type="AlphaFoldDB" id="A0AAE0FPA2"/>
<evidence type="ECO:0000313" key="2">
    <source>
        <dbReference type="EMBL" id="KAK3263350.1"/>
    </source>
</evidence>
<sequence length="156" mass="17564">MVSKGTSAGLAPGRWLDSVQEVVKKKLKAYWHAAAWLNCMTRKAMRVNAPFLRCEEKVYGPEGLQDETSIRPRNLYVYLELVVTEVGEIQRDLDDKVLGAPQMTLDDKWAQRALKGRKRHREPTKTAGGSDDNEGGARTQGRRRGPSACSIRPRTR</sequence>
<comment type="caution">
    <text evidence="2">The sequence shown here is derived from an EMBL/GenBank/DDBJ whole genome shotgun (WGS) entry which is preliminary data.</text>
</comment>
<keyword evidence="3" id="KW-1185">Reference proteome</keyword>
<gene>
    <name evidence="2" type="ORF">CYMTET_27847</name>
</gene>
<accession>A0AAE0FPA2</accession>
<name>A0AAE0FPA2_9CHLO</name>
<dbReference type="EMBL" id="LGRX02015524">
    <property type="protein sequence ID" value="KAK3263350.1"/>
    <property type="molecule type" value="Genomic_DNA"/>
</dbReference>
<proteinExistence type="predicted"/>